<dbReference type="Pfam" id="PF18962">
    <property type="entry name" value="Por_Secre_tail"/>
    <property type="match status" value="1"/>
</dbReference>
<evidence type="ECO:0000259" key="3">
    <source>
        <dbReference type="Pfam" id="PF18962"/>
    </source>
</evidence>
<name>A0A552UYS7_9FLAO</name>
<sequence length="299" mass="32545">MKKIYILAFALSGLVANAQFSDDFESYTSGDQLLDGHWSSWSGNASEAIEVSSDEASGGDLSGYIGDTGQDALLLLGNKTSGTYTVQFDMLIPADRWAFYGFMDAEDTESEFSLSMYANFFTNAQGQLAWGFNTDDGFTAVALADFVPEEWFTVTHEINLDDNTVVIKKDDVVLFEGDFPSAEASFGQIDFWSLNNETDGNNNTYYIDNIQYVEGTLSTKDIIANKDALAVYTNNNVLNIAGQENISDVTLFNIAGQQVAHSTPNSVTAQVNLDNLSTGIYVAKIAVGNKTVTKKISVN</sequence>
<keyword evidence="5" id="KW-1185">Reference proteome</keyword>
<feature type="domain" description="Secretion system C-terminal sorting" evidence="3">
    <location>
        <begin position="235"/>
        <end position="298"/>
    </location>
</feature>
<evidence type="ECO:0000256" key="1">
    <source>
        <dbReference type="ARBA" id="ARBA00022729"/>
    </source>
</evidence>
<proteinExistence type="predicted"/>
<dbReference type="NCBIfam" id="TIGR04183">
    <property type="entry name" value="Por_Secre_tail"/>
    <property type="match status" value="1"/>
</dbReference>
<protein>
    <submittedName>
        <fullName evidence="4">T9SS type A sorting domain-containing protein</fullName>
    </submittedName>
</protein>
<feature type="signal peptide" evidence="2">
    <location>
        <begin position="1"/>
        <end position="18"/>
    </location>
</feature>
<evidence type="ECO:0000313" key="4">
    <source>
        <dbReference type="EMBL" id="TRW23377.1"/>
    </source>
</evidence>
<dbReference type="RefSeq" id="WP_143374091.1">
    <property type="nucleotide sequence ID" value="NZ_VJVZ01000009.1"/>
</dbReference>
<feature type="chain" id="PRO_5021903201" evidence="2">
    <location>
        <begin position="19"/>
        <end position="299"/>
    </location>
</feature>
<dbReference type="AlphaFoldDB" id="A0A552UYS7"/>
<dbReference type="OrthoDB" id="1373043at2"/>
<evidence type="ECO:0000313" key="5">
    <source>
        <dbReference type="Proteomes" id="UP000320643"/>
    </source>
</evidence>
<organism evidence="4 5">
    <name type="scientific">Flavobacterium zepuense</name>
    <dbReference type="NCBI Taxonomy" id="2593302"/>
    <lineage>
        <taxon>Bacteria</taxon>
        <taxon>Pseudomonadati</taxon>
        <taxon>Bacteroidota</taxon>
        <taxon>Flavobacteriia</taxon>
        <taxon>Flavobacteriales</taxon>
        <taxon>Flavobacteriaceae</taxon>
        <taxon>Flavobacterium</taxon>
    </lineage>
</organism>
<comment type="caution">
    <text evidence="4">The sequence shown here is derived from an EMBL/GenBank/DDBJ whole genome shotgun (WGS) entry which is preliminary data.</text>
</comment>
<dbReference type="Proteomes" id="UP000320643">
    <property type="component" value="Unassembled WGS sequence"/>
</dbReference>
<dbReference type="EMBL" id="VJVZ01000009">
    <property type="protein sequence ID" value="TRW23377.1"/>
    <property type="molecule type" value="Genomic_DNA"/>
</dbReference>
<dbReference type="InterPro" id="IPR026444">
    <property type="entry name" value="Secre_tail"/>
</dbReference>
<accession>A0A552UYS7</accession>
<reference evidence="4 5" key="1">
    <citation type="submission" date="2019-07" db="EMBL/GenBank/DDBJ databases">
        <title>Flavobacterium sp. nov., isolated from glacier ice.</title>
        <authorList>
            <person name="Liu Q."/>
            <person name="Xin Y.-H."/>
        </authorList>
    </citation>
    <scope>NUCLEOTIDE SEQUENCE [LARGE SCALE GENOMIC DNA]</scope>
    <source>
        <strain evidence="4 5">ZT4R6</strain>
    </source>
</reference>
<evidence type="ECO:0000256" key="2">
    <source>
        <dbReference type="SAM" id="SignalP"/>
    </source>
</evidence>
<keyword evidence="1 2" id="KW-0732">Signal</keyword>
<gene>
    <name evidence="4" type="ORF">FMM05_14385</name>
</gene>